<reference evidence="3" key="1">
    <citation type="journal article" date="2019" name="Beilstein J. Org. Chem.">
        <title>Nanangenines: drimane sesquiterpenoids as the dominant metabolite cohort of a novel Australian fungus, Aspergillus nanangensis.</title>
        <authorList>
            <person name="Lacey H.J."/>
            <person name="Gilchrist C.L.M."/>
            <person name="Crombie A."/>
            <person name="Kalaitzis J.A."/>
            <person name="Vuong D."/>
            <person name="Rutledge P.J."/>
            <person name="Turner P."/>
            <person name="Pitt J.I."/>
            <person name="Lacey E."/>
            <person name="Chooi Y.H."/>
            <person name="Piggott A.M."/>
        </authorList>
    </citation>
    <scope>NUCLEOTIDE SEQUENCE</scope>
    <source>
        <strain evidence="3">MST-FP2251</strain>
    </source>
</reference>
<evidence type="ECO:0000256" key="2">
    <source>
        <dbReference type="SAM" id="Phobius"/>
    </source>
</evidence>
<keyword evidence="2" id="KW-0472">Membrane</keyword>
<evidence type="ECO:0000256" key="1">
    <source>
        <dbReference type="SAM" id="MobiDB-lite"/>
    </source>
</evidence>
<feature type="compositionally biased region" description="Pro residues" evidence="1">
    <location>
        <begin position="18"/>
        <end position="28"/>
    </location>
</feature>
<feature type="transmembrane region" description="Helical" evidence="2">
    <location>
        <begin position="52"/>
        <end position="75"/>
    </location>
</feature>
<sequence length="303" mass="33962">MAGFKGLLPPQNVSKQQPPQPAPFPRTSPPYTLFPTIRDQLTITSWLLLGGLLQGISLLLLGPLALLPTICILLYRTTDHLLMALHLTPNRYMNGVVPSKFSSQAPHPDGSFGTDPAAESIVVFHLGARSNHPLGILAPGYKAVGDRSARMNEALMADPVKYGLLGMSRWLKQEDGAGNDTMTVYYLRDYEALHRFAHEEIHMEAVRWWADIVKEHPHISIYHESYLVGRGQWENVFVNSKPTGVSDLWFPVRGKGEDEVERFVRPVVDARDGVLKSAARRLKLARLEEQGRVHEGVFDRPYL</sequence>
<evidence type="ECO:0000313" key="4">
    <source>
        <dbReference type="Proteomes" id="UP001194746"/>
    </source>
</evidence>
<dbReference type="AlphaFoldDB" id="A0AAD4GUM7"/>
<name>A0AAD4GUM7_ASPNN</name>
<accession>A0AAD4GUM7</accession>
<dbReference type="InterPro" id="IPR025444">
    <property type="entry name" value="Monooxy_af470"/>
</dbReference>
<protein>
    <submittedName>
        <fullName evidence="3">Uncharacterized protein</fullName>
    </submittedName>
</protein>
<gene>
    <name evidence="3" type="ORF">FE257_006789</name>
</gene>
<keyword evidence="2" id="KW-1133">Transmembrane helix</keyword>
<dbReference type="Pfam" id="PF13826">
    <property type="entry name" value="Monooxy_af470-like"/>
    <property type="match status" value="1"/>
</dbReference>
<proteinExistence type="predicted"/>
<organism evidence="3 4">
    <name type="scientific">Aspergillus nanangensis</name>
    <dbReference type="NCBI Taxonomy" id="2582783"/>
    <lineage>
        <taxon>Eukaryota</taxon>
        <taxon>Fungi</taxon>
        <taxon>Dikarya</taxon>
        <taxon>Ascomycota</taxon>
        <taxon>Pezizomycotina</taxon>
        <taxon>Eurotiomycetes</taxon>
        <taxon>Eurotiomycetidae</taxon>
        <taxon>Eurotiales</taxon>
        <taxon>Aspergillaceae</taxon>
        <taxon>Aspergillus</taxon>
        <taxon>Aspergillus subgen. Circumdati</taxon>
    </lineage>
</organism>
<dbReference type="EMBL" id="VCAU01000031">
    <property type="protein sequence ID" value="KAF9889917.1"/>
    <property type="molecule type" value="Genomic_DNA"/>
</dbReference>
<dbReference type="Proteomes" id="UP001194746">
    <property type="component" value="Unassembled WGS sequence"/>
</dbReference>
<keyword evidence="4" id="KW-1185">Reference proteome</keyword>
<reference evidence="3" key="2">
    <citation type="submission" date="2020-02" db="EMBL/GenBank/DDBJ databases">
        <authorList>
            <person name="Gilchrist C.L.M."/>
            <person name="Chooi Y.-H."/>
        </authorList>
    </citation>
    <scope>NUCLEOTIDE SEQUENCE</scope>
    <source>
        <strain evidence="3">MST-FP2251</strain>
    </source>
</reference>
<feature type="region of interest" description="Disordered" evidence="1">
    <location>
        <begin position="1"/>
        <end position="29"/>
    </location>
</feature>
<evidence type="ECO:0000313" key="3">
    <source>
        <dbReference type="EMBL" id="KAF9889917.1"/>
    </source>
</evidence>
<comment type="caution">
    <text evidence="3">The sequence shown here is derived from an EMBL/GenBank/DDBJ whole genome shotgun (WGS) entry which is preliminary data.</text>
</comment>
<keyword evidence="2" id="KW-0812">Transmembrane</keyword>